<keyword evidence="7" id="KW-0472">Membrane</keyword>
<evidence type="ECO:0000256" key="7">
    <source>
        <dbReference type="ARBA" id="ARBA00023136"/>
    </source>
</evidence>
<accession>A0A3S0ZG23</accession>
<dbReference type="EC" id="2.4.1.-" evidence="8"/>
<organism evidence="9 10">
    <name type="scientific">Elysia chlorotica</name>
    <name type="common">Eastern emerald elysia</name>
    <name type="synonym">Sea slug</name>
    <dbReference type="NCBI Taxonomy" id="188477"/>
    <lineage>
        <taxon>Eukaryota</taxon>
        <taxon>Metazoa</taxon>
        <taxon>Spiralia</taxon>
        <taxon>Lophotrochozoa</taxon>
        <taxon>Mollusca</taxon>
        <taxon>Gastropoda</taxon>
        <taxon>Heterobranchia</taxon>
        <taxon>Euthyneura</taxon>
        <taxon>Panpulmonata</taxon>
        <taxon>Sacoglossa</taxon>
        <taxon>Placobranchoidea</taxon>
        <taxon>Plakobranchidae</taxon>
        <taxon>Elysia</taxon>
    </lineage>
</organism>
<comment type="caution">
    <text evidence="9">The sequence shown here is derived from an EMBL/GenBank/DDBJ whole genome shotgun (WGS) entry which is preliminary data.</text>
</comment>
<sequence>MRTFFTAKPTPASRTVFFGSPTPEERISCPEFSQLTPLQQRRVSLSAAMSTLYLANSLPTMAVLLSAVASWPGLVEADNVWDTFSSPFHLLRWQWKLHKAYGVIKEEPLTLTSVNPGETIQPHPLQIYISTVVARADFPAVGGFNLFLNGWAKYQEDSDFQCCLAQAGYNGSFVPEVFTQVKSWMYHQFTNWIVDMQASEFSCSISREQLSALGIDNFSHVALVQHSCLEAPSVGVCLKVSYGTVGASQLVEWMEYQRMMAVSSVFTYTSDLDPPAQAVVDYYVRLGFLTALPAHPPPSKGGPARGFRRPRYETQAWVDEIWAANDCKHRMGGYDYLIVMDVDEFIVPQRGLETYRQVLDIVKQIHPYAGGFSFDSHVMLLDWGATRDSPLQVGKYTLCTKEPNYDGFDRNSRWASIPDRTFFVLNNLVVPRKPYVTQPVPPELYRLLHYRRCKPQWTGCHTRQRLQDQSMLRHERSLVERILALPGLDSLLYADPQYVLNMRHWLDTVGTQLA</sequence>
<dbReference type="PANTHER" id="PTHR21461">
    <property type="entry name" value="GLYCOSYLTRANSFERASE FAMILY 92 PROTEIN"/>
    <property type="match status" value="1"/>
</dbReference>
<evidence type="ECO:0000313" key="10">
    <source>
        <dbReference type="Proteomes" id="UP000271974"/>
    </source>
</evidence>
<evidence type="ECO:0000256" key="3">
    <source>
        <dbReference type="ARBA" id="ARBA00022676"/>
    </source>
</evidence>
<evidence type="ECO:0000256" key="1">
    <source>
        <dbReference type="ARBA" id="ARBA00004167"/>
    </source>
</evidence>
<keyword evidence="6" id="KW-1133">Transmembrane helix</keyword>
<keyword evidence="4 8" id="KW-0808">Transferase</keyword>
<dbReference type="PANTHER" id="PTHR21461:SF69">
    <property type="entry name" value="GLYCOSYLTRANSFERASE FAMILY 92 PROTEIN"/>
    <property type="match status" value="1"/>
</dbReference>
<gene>
    <name evidence="9" type="ORF">EGW08_015464</name>
</gene>
<name>A0A3S0ZG23_ELYCH</name>
<dbReference type="InterPro" id="IPR008166">
    <property type="entry name" value="Glyco_transf_92"/>
</dbReference>
<dbReference type="Proteomes" id="UP000271974">
    <property type="component" value="Unassembled WGS sequence"/>
</dbReference>
<dbReference type="OrthoDB" id="6061442at2759"/>
<evidence type="ECO:0000256" key="6">
    <source>
        <dbReference type="ARBA" id="ARBA00022989"/>
    </source>
</evidence>
<comment type="subcellular location">
    <subcellularLocation>
        <location evidence="1">Membrane</location>
        <topology evidence="1">Single-pass membrane protein</topology>
    </subcellularLocation>
</comment>
<proteinExistence type="inferred from homology"/>
<dbReference type="GO" id="GO:0005737">
    <property type="term" value="C:cytoplasm"/>
    <property type="evidence" value="ECO:0007669"/>
    <property type="project" value="TreeGrafter"/>
</dbReference>
<dbReference type="GO" id="GO:0016020">
    <property type="term" value="C:membrane"/>
    <property type="evidence" value="ECO:0007669"/>
    <property type="project" value="UniProtKB-SubCell"/>
</dbReference>
<protein>
    <recommendedName>
        <fullName evidence="8">Glycosyltransferase family 92 protein</fullName>
        <ecNumber evidence="8">2.4.1.-</ecNumber>
    </recommendedName>
</protein>
<keyword evidence="5" id="KW-0812">Transmembrane</keyword>
<keyword evidence="3 8" id="KW-0328">Glycosyltransferase</keyword>
<evidence type="ECO:0000256" key="4">
    <source>
        <dbReference type="ARBA" id="ARBA00022679"/>
    </source>
</evidence>
<dbReference type="EMBL" id="RQTK01000636">
    <property type="protein sequence ID" value="RUS76787.1"/>
    <property type="molecule type" value="Genomic_DNA"/>
</dbReference>
<evidence type="ECO:0000313" key="9">
    <source>
        <dbReference type="EMBL" id="RUS76787.1"/>
    </source>
</evidence>
<dbReference type="Pfam" id="PF01697">
    <property type="entry name" value="Glyco_transf_92"/>
    <property type="match status" value="1"/>
</dbReference>
<keyword evidence="10" id="KW-1185">Reference proteome</keyword>
<reference evidence="9 10" key="1">
    <citation type="submission" date="2019-01" db="EMBL/GenBank/DDBJ databases">
        <title>A draft genome assembly of the solar-powered sea slug Elysia chlorotica.</title>
        <authorList>
            <person name="Cai H."/>
            <person name="Li Q."/>
            <person name="Fang X."/>
            <person name="Li J."/>
            <person name="Curtis N.E."/>
            <person name="Altenburger A."/>
            <person name="Shibata T."/>
            <person name="Feng M."/>
            <person name="Maeda T."/>
            <person name="Schwartz J.A."/>
            <person name="Shigenobu S."/>
            <person name="Lundholm N."/>
            <person name="Nishiyama T."/>
            <person name="Yang H."/>
            <person name="Hasebe M."/>
            <person name="Li S."/>
            <person name="Pierce S.K."/>
            <person name="Wang J."/>
        </authorList>
    </citation>
    <scope>NUCLEOTIDE SEQUENCE [LARGE SCALE GENOMIC DNA]</scope>
    <source>
        <strain evidence="9">EC2010</strain>
        <tissue evidence="9">Whole organism of an adult</tissue>
    </source>
</reference>
<evidence type="ECO:0000256" key="8">
    <source>
        <dbReference type="RuleBase" id="RU366017"/>
    </source>
</evidence>
<dbReference type="GO" id="GO:0016757">
    <property type="term" value="F:glycosyltransferase activity"/>
    <property type="evidence" value="ECO:0007669"/>
    <property type="project" value="UniProtKB-UniRule"/>
</dbReference>
<comment type="similarity">
    <text evidence="2 8">Belongs to the glycosyltransferase 92 family.</text>
</comment>
<evidence type="ECO:0000256" key="5">
    <source>
        <dbReference type="ARBA" id="ARBA00022692"/>
    </source>
</evidence>
<evidence type="ECO:0000256" key="2">
    <source>
        <dbReference type="ARBA" id="ARBA00007647"/>
    </source>
</evidence>
<dbReference type="AlphaFoldDB" id="A0A3S0ZG23"/>